<dbReference type="Proteomes" id="UP000291920">
    <property type="component" value="Unassembled WGS sequence"/>
</dbReference>
<accession>A0A4Q5AK40</accession>
<reference evidence="1 2" key="1">
    <citation type="submission" date="2018-12" db="EMBL/GenBank/DDBJ databases">
        <title>Unveiling genomic diversity among members of the Bifidobacterium pseudolongum species, a widely distributed gut commensal of the animal kingdom.</title>
        <authorList>
            <person name="Lugli G.A."/>
            <person name="Duranti S."/>
            <person name="Albert K."/>
            <person name="Mancabelli L."/>
            <person name="Napoli S."/>
            <person name="Viappiani A."/>
            <person name="Anzalone R."/>
            <person name="Longhi G."/>
            <person name="Milani C."/>
            <person name="Turroni F."/>
            <person name="Alessandri G."/>
            <person name="Sela D.A."/>
            <person name="Van Sinderen D."/>
            <person name="Ventura M."/>
        </authorList>
    </citation>
    <scope>NUCLEOTIDE SEQUENCE [LARGE SCALE GENOMIC DNA]</scope>
    <source>
        <strain evidence="1 2">2017B</strain>
    </source>
</reference>
<evidence type="ECO:0000313" key="1">
    <source>
        <dbReference type="EMBL" id="RYQ29799.1"/>
    </source>
</evidence>
<name>A0A4Q5AK40_9BIFI</name>
<dbReference type="EMBL" id="RYUT01000003">
    <property type="protein sequence ID" value="RYQ29799.1"/>
    <property type="molecule type" value="Genomic_DNA"/>
</dbReference>
<gene>
    <name evidence="1" type="ORF">PG2017B_1080</name>
</gene>
<proteinExistence type="predicted"/>
<sequence>MAWFHIHLSPRGTHEAQYGCGKPDKGCMMEYEHFTVQDLWRLMNGQASFAPFLTDNPWVRVDPTPDGVLITPHTTHPDHTICLYAYGDVDGINMIETRHDDSSFDCYPDETQLLEEVEWCVAEMVRDAYPAPGDFANMVAGRLDVMDRDGGWGVRTMPDGVMWFTTSQGQSWRVAIDDDMQVGDCDFELADCRQLWVGITPENADGEPDWQGYDTAGQAVHDVAAWLIQDRCRTHSQG</sequence>
<evidence type="ECO:0000313" key="2">
    <source>
        <dbReference type="Proteomes" id="UP000291920"/>
    </source>
</evidence>
<dbReference type="AlphaFoldDB" id="A0A4Q5AK40"/>
<organism evidence="1 2">
    <name type="scientific">Bifidobacterium pseudolongum subsp. globosum</name>
    <dbReference type="NCBI Taxonomy" id="1690"/>
    <lineage>
        <taxon>Bacteria</taxon>
        <taxon>Bacillati</taxon>
        <taxon>Actinomycetota</taxon>
        <taxon>Actinomycetes</taxon>
        <taxon>Bifidobacteriales</taxon>
        <taxon>Bifidobacteriaceae</taxon>
        <taxon>Bifidobacterium</taxon>
    </lineage>
</organism>
<protein>
    <submittedName>
        <fullName evidence="1">Uncharacterized protein</fullName>
    </submittedName>
</protein>
<comment type="caution">
    <text evidence="1">The sequence shown here is derived from an EMBL/GenBank/DDBJ whole genome shotgun (WGS) entry which is preliminary data.</text>
</comment>